<sequence length="284" mass="31355">MASSVRSSEESDISEHPHQLERIAGERLDDGGEADEGRDREHEGEEHLEGEAQGEGVEGGRDPGEQAHADVGEEEHDDERAGDLHGREQHLPGALDEQRAGDRRGERRADRQRLEGADQAADDEQVAAGGEQQRDRGHLEQAGELGAVDHRLRVEALREREAAEQVDEAARGLHRGEGDEDEEAEQRAGHQLEHERHEEIAGAALHVALGGARRHRQRQADGEHPLHPDGERAGRERRGDDEERDHAHGREAEGLQPAEVDREGHGRCLRRCRAGRGCGRRAAS</sequence>
<dbReference type="AlphaFoldDB" id="A0AA37XBY6"/>
<reference evidence="2 3" key="1">
    <citation type="journal article" date="2014" name="Int. J. Syst. Evol. Microbiol.">
        <title>Complete genome sequence of Corynebacterium casei LMG S-19264T (=DSM 44701T), isolated from a smear-ripened cheese.</title>
        <authorList>
            <consortium name="US DOE Joint Genome Institute (JGI-PGF)"/>
            <person name="Walter F."/>
            <person name="Albersmeier A."/>
            <person name="Kalinowski J."/>
            <person name="Ruckert C."/>
        </authorList>
    </citation>
    <scope>NUCLEOTIDE SEQUENCE [LARGE SCALE GENOMIC DNA]</scope>
    <source>
        <strain evidence="2 3">NBRC 112289</strain>
    </source>
</reference>
<protein>
    <submittedName>
        <fullName evidence="2">Uncharacterized protein</fullName>
    </submittedName>
</protein>
<evidence type="ECO:0000256" key="1">
    <source>
        <dbReference type="SAM" id="MobiDB-lite"/>
    </source>
</evidence>
<dbReference type="EMBL" id="BSUL01000001">
    <property type="protein sequence ID" value="GMA27827.1"/>
    <property type="molecule type" value="Genomic_DNA"/>
</dbReference>
<feature type="compositionally biased region" description="Basic and acidic residues" evidence="1">
    <location>
        <begin position="58"/>
        <end position="71"/>
    </location>
</feature>
<feature type="compositionally biased region" description="Low complexity" evidence="1">
    <location>
        <begin position="201"/>
        <end position="211"/>
    </location>
</feature>
<gene>
    <name evidence="2" type="ORF">GCM10025874_10800</name>
</gene>
<accession>A0AA37XBY6</accession>
<keyword evidence="3" id="KW-1185">Reference proteome</keyword>
<feature type="compositionally biased region" description="Basic and acidic residues" evidence="1">
    <location>
        <begin position="185"/>
        <end position="200"/>
    </location>
</feature>
<dbReference type="Proteomes" id="UP001157160">
    <property type="component" value="Unassembled WGS sequence"/>
</dbReference>
<evidence type="ECO:0000313" key="2">
    <source>
        <dbReference type="EMBL" id="GMA27827.1"/>
    </source>
</evidence>
<feature type="compositionally biased region" description="Basic and acidic residues" evidence="1">
    <location>
        <begin position="78"/>
        <end position="116"/>
    </location>
</feature>
<feature type="compositionally biased region" description="Basic and acidic residues" evidence="1">
    <location>
        <begin position="218"/>
        <end position="263"/>
    </location>
</feature>
<feature type="region of interest" description="Disordered" evidence="1">
    <location>
        <begin position="1"/>
        <end position="263"/>
    </location>
</feature>
<evidence type="ECO:0000313" key="3">
    <source>
        <dbReference type="Proteomes" id="UP001157160"/>
    </source>
</evidence>
<proteinExistence type="predicted"/>
<comment type="caution">
    <text evidence="2">The sequence shown here is derived from an EMBL/GenBank/DDBJ whole genome shotgun (WGS) entry which is preliminary data.</text>
</comment>
<feature type="compositionally biased region" description="Basic and acidic residues" evidence="1">
    <location>
        <begin position="7"/>
        <end position="50"/>
    </location>
</feature>
<name>A0AA37XBY6_9MICO</name>
<organism evidence="2 3">
    <name type="scientific">Arenivirga flava</name>
    <dbReference type="NCBI Taxonomy" id="1930060"/>
    <lineage>
        <taxon>Bacteria</taxon>
        <taxon>Bacillati</taxon>
        <taxon>Actinomycetota</taxon>
        <taxon>Actinomycetes</taxon>
        <taxon>Micrococcales</taxon>
        <taxon>Microbacteriaceae</taxon>
        <taxon>Arenivirga</taxon>
    </lineage>
</organism>
<feature type="compositionally biased region" description="Basic and acidic residues" evidence="1">
    <location>
        <begin position="132"/>
        <end position="177"/>
    </location>
</feature>